<proteinExistence type="predicted"/>
<evidence type="ECO:0000313" key="2">
    <source>
        <dbReference type="EMBL" id="GEQ22103.1"/>
    </source>
</evidence>
<dbReference type="Proteomes" id="UP000321089">
    <property type="component" value="Unassembled WGS sequence"/>
</dbReference>
<dbReference type="Pfam" id="PF10543">
    <property type="entry name" value="ORF6N"/>
    <property type="match status" value="1"/>
</dbReference>
<name>A0A512TPS4_CLOBU</name>
<dbReference type="AlphaFoldDB" id="A0A512TPS4"/>
<organism evidence="2 3">
    <name type="scientific">Clostridium butyricum</name>
    <dbReference type="NCBI Taxonomy" id="1492"/>
    <lineage>
        <taxon>Bacteria</taxon>
        <taxon>Bacillati</taxon>
        <taxon>Bacillota</taxon>
        <taxon>Clostridia</taxon>
        <taxon>Eubacteriales</taxon>
        <taxon>Clostridiaceae</taxon>
        <taxon>Clostridium</taxon>
    </lineage>
</organism>
<evidence type="ECO:0000313" key="3">
    <source>
        <dbReference type="Proteomes" id="UP000321089"/>
    </source>
</evidence>
<dbReference type="InterPro" id="IPR018873">
    <property type="entry name" value="KilA-N_DNA-bd_domain"/>
</dbReference>
<protein>
    <recommendedName>
        <fullName evidence="1">KilA-N DNA-binding domain-containing protein</fullName>
    </recommendedName>
</protein>
<gene>
    <name evidence="2" type="ORF">CBU02nite_26090</name>
</gene>
<comment type="caution">
    <text evidence="2">The sequence shown here is derived from an EMBL/GenBank/DDBJ whole genome shotgun (WGS) entry which is preliminary data.</text>
</comment>
<sequence>MSQIKIIDKIKFESYEIPIIEGGFGSDKRIILVKTVCDIYNLRVADINKFINNNIEEFKFGEDIIDIKEELLKNEVLRENLKFSRREVSGNTKKIYILSEKGFIKLRMLKKLKTKKSSNDEILNQFIEDYFFMRKHLKRYLDENGVKRIFKAAENNAYIKEINRSLVTPRGKKGIMFKSTEVENFKKKVNKDMEKFLFKYLDIRNLNEIPIAYLDSAMDLLECYTLSEELKLEFYEISKKLSTLRFEVIEENKIKNVLYLESIKAKIREIKGLLLK</sequence>
<reference evidence="2 3" key="1">
    <citation type="submission" date="2019-07" db="EMBL/GenBank/DDBJ databases">
        <title>Whole genome shotgun sequence of Clostridium butyricum NBRC 3858.</title>
        <authorList>
            <person name="Hosoyama A."/>
            <person name="Uohara A."/>
            <person name="Ohji S."/>
            <person name="Ichikawa N."/>
        </authorList>
    </citation>
    <scope>NUCLEOTIDE SEQUENCE [LARGE SCALE GENOMIC DNA]</scope>
    <source>
        <strain evidence="2 3">NBRC 3858</strain>
    </source>
</reference>
<dbReference type="EMBL" id="BKBC01000040">
    <property type="protein sequence ID" value="GEQ22103.1"/>
    <property type="molecule type" value="Genomic_DNA"/>
</dbReference>
<accession>A0A512TPS4</accession>
<dbReference type="RefSeq" id="WP_146868766.1">
    <property type="nucleotide sequence ID" value="NZ_BKBC01000040.1"/>
</dbReference>
<feature type="domain" description="KilA-N DNA-binding" evidence="1">
    <location>
        <begin position="27"/>
        <end position="106"/>
    </location>
</feature>
<evidence type="ECO:0000259" key="1">
    <source>
        <dbReference type="Pfam" id="PF10543"/>
    </source>
</evidence>